<evidence type="ECO:0000313" key="2">
    <source>
        <dbReference type="EMBL" id="PSU35500.1"/>
    </source>
</evidence>
<keyword evidence="1" id="KW-0233">DNA recombination</keyword>
<dbReference type="GO" id="GO:0003677">
    <property type="term" value="F:DNA binding"/>
    <property type="evidence" value="ECO:0007669"/>
    <property type="project" value="InterPro"/>
</dbReference>
<dbReference type="OrthoDB" id="6125299at2"/>
<dbReference type="AlphaFoldDB" id="A0A2T3J2I8"/>
<name>A0A2T3J2I8_9GAMM</name>
<sequence>MNHAQIEQSFERRNIKRCLSLLFPISFAPEALASLGAEIIRLAAILRQEYKCEFDELKFVVAEAHRRMISPPSALKDVFSSIKKEETLGIHYLPAFLSCELQRTSYDKARFEQYKALTLIVSVRLLMMGRHEPAVQRVCDEIRLFSDGRRENLAAWLPDVLRHNFPSLIQELERLRTDTANNDKTKQVNNQLRKFHVSYRDSYEFKEGITRNVSPKEFRKNGIVNSSSKQQLDDGDETVIELREISISSTESDSWEKEEGDSGQTRKLRAVTFSALTSASYASRAMQAKAISNRLLKKKLSLSCDIYQASLFEIKILLKECIASLHTEECDTAQLLIFMLIFGNQCDQIRAMRNKKHKRKIAGVKRDHTLPSQKQRDELTPLLRKVDTSIIFPVPSLITESLRSLKFKNVTDADIKNYLQHINKKHETHITQTKISTFISHKLKQEGIDPVLIELIKGSAPSELAALSYTQLESNSLLATYQRYLNFLSKISACQELSLTTNTLGNKIIGTPLAIDDKLLHQLFSALTERLEMLDSPGEQGFPASYHNLVTVHVQMILALSSGYRPVTGWLGKITDISLDTGQFWISDKENRLGDASRVIVLPPIALEYIKQYTAFLNAAAFHLRNTDTPLCKRYREAASGQEHLFFYRSESHWDEVSPKTMAPIFDSIFPLPPNWHRHHIRTLLHQSNIHSELIAAWMGHADIGEASFAQYSSLNFNELYKIAEIINHHLNQNGIKVVQYG</sequence>
<evidence type="ECO:0000256" key="1">
    <source>
        <dbReference type="ARBA" id="ARBA00023172"/>
    </source>
</evidence>
<keyword evidence="3" id="KW-1185">Reference proteome</keyword>
<dbReference type="Gene3D" id="1.10.443.10">
    <property type="entry name" value="Intergrase catalytic core"/>
    <property type="match status" value="1"/>
</dbReference>
<protein>
    <submittedName>
        <fullName evidence="2">Uncharacterized protein</fullName>
    </submittedName>
</protein>
<dbReference type="GO" id="GO:0015074">
    <property type="term" value="P:DNA integration"/>
    <property type="evidence" value="ECO:0007669"/>
    <property type="project" value="InterPro"/>
</dbReference>
<dbReference type="EMBL" id="PYMH01000001">
    <property type="protein sequence ID" value="PSU35500.1"/>
    <property type="molecule type" value="Genomic_DNA"/>
</dbReference>
<comment type="caution">
    <text evidence="2">The sequence shown here is derived from an EMBL/GenBank/DDBJ whole genome shotgun (WGS) entry which is preliminary data.</text>
</comment>
<dbReference type="RefSeq" id="WP_107346856.1">
    <property type="nucleotide sequence ID" value="NZ_PYMH01000001.1"/>
</dbReference>
<dbReference type="InterPro" id="IPR013762">
    <property type="entry name" value="Integrase-like_cat_sf"/>
</dbReference>
<dbReference type="GO" id="GO:0006310">
    <property type="term" value="P:DNA recombination"/>
    <property type="evidence" value="ECO:0007669"/>
    <property type="project" value="UniProtKB-KW"/>
</dbReference>
<accession>A0A2T3J2I8</accession>
<dbReference type="SUPFAM" id="SSF56349">
    <property type="entry name" value="DNA breaking-rejoining enzymes"/>
    <property type="match status" value="1"/>
</dbReference>
<dbReference type="InterPro" id="IPR011010">
    <property type="entry name" value="DNA_brk_join_enz"/>
</dbReference>
<dbReference type="Proteomes" id="UP000241222">
    <property type="component" value="Unassembled WGS sequence"/>
</dbReference>
<evidence type="ECO:0000313" key="3">
    <source>
        <dbReference type="Proteomes" id="UP000241222"/>
    </source>
</evidence>
<proteinExistence type="predicted"/>
<gene>
    <name evidence="2" type="ORF">C9I99_00310</name>
</gene>
<organism evidence="2 3">
    <name type="scientific">Photobacterium lutimaris</name>
    <dbReference type="NCBI Taxonomy" id="388278"/>
    <lineage>
        <taxon>Bacteria</taxon>
        <taxon>Pseudomonadati</taxon>
        <taxon>Pseudomonadota</taxon>
        <taxon>Gammaproteobacteria</taxon>
        <taxon>Vibrionales</taxon>
        <taxon>Vibrionaceae</taxon>
        <taxon>Photobacterium</taxon>
    </lineage>
</organism>
<reference evidence="2 3" key="1">
    <citation type="submission" date="2018-03" db="EMBL/GenBank/DDBJ databases">
        <title>Whole genome sequencing of Histamine producing bacteria.</title>
        <authorList>
            <person name="Butler K."/>
        </authorList>
    </citation>
    <scope>NUCLEOTIDE SEQUENCE [LARGE SCALE GENOMIC DNA]</scope>
    <source>
        <strain evidence="2 3">JCM 13586</strain>
    </source>
</reference>